<evidence type="ECO:0000256" key="1">
    <source>
        <dbReference type="ARBA" id="ARBA00023002"/>
    </source>
</evidence>
<reference evidence="5 7" key="1">
    <citation type="submission" date="2016-03" db="EMBL/GenBank/DDBJ databases">
        <title>Draft genome sequence of the Vibrio tubiashii subs. europaeus.</title>
        <authorList>
            <person name="Spinard E."/>
            <person name="Dubert J."/>
            <person name="Nelson D.R."/>
            <person name="Barja J.L."/>
        </authorList>
    </citation>
    <scope>NUCLEOTIDE SEQUENCE [LARGE SCALE GENOMIC DNA]</scope>
    <source>
        <strain evidence="7">PP-638</strain>
        <strain evidence="5">PP2-638</strain>
    </source>
</reference>
<dbReference type="EMBL" id="CP053543">
    <property type="protein sequence ID" value="QJY38888.1"/>
    <property type="molecule type" value="Genomic_DNA"/>
</dbReference>
<dbReference type="RefSeq" id="WP_069668165.1">
    <property type="nucleotide sequence ID" value="NZ_CP053543.1"/>
</dbReference>
<dbReference type="SUPFAM" id="SSF53720">
    <property type="entry name" value="ALDH-like"/>
    <property type="match status" value="1"/>
</dbReference>
<evidence type="ECO:0000259" key="3">
    <source>
        <dbReference type="Pfam" id="PF00171"/>
    </source>
</evidence>
<dbReference type="CDD" id="cd07122">
    <property type="entry name" value="ALDH_F20_ACDH"/>
    <property type="match status" value="1"/>
</dbReference>
<proteinExistence type="predicted"/>
<evidence type="ECO:0000313" key="7">
    <source>
        <dbReference type="Proteomes" id="UP000094761"/>
    </source>
</evidence>
<dbReference type="GO" id="GO:0016620">
    <property type="term" value="F:oxidoreductase activity, acting on the aldehyde or oxo group of donors, NAD or NADP as acceptor"/>
    <property type="evidence" value="ECO:0007669"/>
    <property type="project" value="InterPro"/>
</dbReference>
<name>A0A178J4E1_9VIBR</name>
<dbReference type="Proteomes" id="UP000094761">
    <property type="component" value="Unassembled WGS sequence"/>
</dbReference>
<organism evidence="5 7">
    <name type="scientific">Vibrio europaeus</name>
    <dbReference type="NCBI Taxonomy" id="300876"/>
    <lineage>
        <taxon>Bacteria</taxon>
        <taxon>Pseudomonadati</taxon>
        <taxon>Pseudomonadota</taxon>
        <taxon>Gammaproteobacteria</taxon>
        <taxon>Vibrionales</taxon>
        <taxon>Vibrionaceae</taxon>
        <taxon>Vibrio</taxon>
        <taxon>Vibrio oreintalis group</taxon>
    </lineage>
</organism>
<dbReference type="Gene3D" id="3.40.309.10">
    <property type="entry name" value="Aldehyde Dehydrogenase, Chain A, domain 2"/>
    <property type="match status" value="1"/>
</dbReference>
<dbReference type="InterPro" id="IPR016161">
    <property type="entry name" value="Ald_DH/histidinol_DH"/>
</dbReference>
<sequence length="525" mass="55892">MNARPDNVNTLLTLANWAAAEFQCFTPQQVQHIVQQVSQAALEKSEFYADWAVKETGFGNLPDKTLKNQVNATAQLEGFDFKKYCGASVDHNKQVLEIPKPAGVIAALIPSTSPVATIYYKVLSALMTRNAVILCPHPGAKKCSIDAADYLAKVAENAGAPKGAIQTLRSPSVALVGELMGSQEVDLILATGGPAMVRAAYSSGNPALGVGPGNVACYVDMSADLELAAQSLVQSKSFDNSLLCTCESVVIAHEKIADDLAMKMQGVGGYHVAGHELEKLRHYLYPEGKLNPKAIGKDAQFIASQAGFRVPPTTKVLGVEIARISPEEPFSKEKLFPVLAMIKVSDFEQGLASAHTMLRIQGKGHSAAIHSSDEDMIAQWGISLPVCRITVNAPAVFGSSGVATNLTPSPVIGTGFYGRSSISDNVAAKHLVQWTRVAWNKELTANMHKVEKKALERVNSQANRGINPSQSTGIGPAGNTSNMANAAGGEPSFNQPSAIPADTDLQALIKQLVQQELQSLLENRQ</sequence>
<evidence type="ECO:0000313" key="8">
    <source>
        <dbReference type="Proteomes" id="UP000501443"/>
    </source>
</evidence>
<dbReference type="Proteomes" id="UP000501443">
    <property type="component" value="Chromosome 2"/>
</dbReference>
<dbReference type="Gene3D" id="3.40.605.10">
    <property type="entry name" value="Aldehyde Dehydrogenase, Chain A, domain 1"/>
    <property type="match status" value="1"/>
</dbReference>
<dbReference type="Proteomes" id="UP001150001">
    <property type="component" value="Unassembled WGS sequence"/>
</dbReference>
<dbReference type="EMBL" id="LUAX01000007">
    <property type="protein sequence ID" value="OAM96953.1"/>
    <property type="molecule type" value="Genomic_DNA"/>
</dbReference>
<keyword evidence="1" id="KW-0560">Oxidoreductase</keyword>
<gene>
    <name evidence="5" type="ORF">AZ468_15420</name>
    <name evidence="6" type="ORF">HOO69_20235</name>
    <name evidence="4" type="ORF">OPW20_18165</name>
</gene>
<dbReference type="PANTHER" id="PTHR11699">
    <property type="entry name" value="ALDEHYDE DEHYDROGENASE-RELATED"/>
    <property type="match status" value="1"/>
</dbReference>
<feature type="domain" description="Aldehyde dehydrogenase" evidence="3">
    <location>
        <begin position="3"/>
        <end position="264"/>
    </location>
</feature>
<evidence type="ECO:0000313" key="5">
    <source>
        <dbReference type="EMBL" id="OAM96953.1"/>
    </source>
</evidence>
<dbReference type="GeneID" id="78077101"/>
<reference evidence="6 8" key="2">
    <citation type="submission" date="2020-05" db="EMBL/GenBank/DDBJ databases">
        <title>First description outside Europe of the emergent pathogen for shellfish aquaculture Vibrio europaeus.</title>
        <authorList>
            <person name="Dubert J."/>
            <person name="Rojas R."/>
        </authorList>
    </citation>
    <scope>NUCLEOTIDE SEQUENCE [LARGE SCALE GENOMIC DNA]</scope>
    <source>
        <strain evidence="6 8">NPI-1</strain>
    </source>
</reference>
<evidence type="ECO:0000313" key="4">
    <source>
        <dbReference type="EMBL" id="MDC5741998.1"/>
    </source>
</evidence>
<dbReference type="Pfam" id="PF00171">
    <property type="entry name" value="Aldedh"/>
    <property type="match status" value="1"/>
</dbReference>
<accession>A0A178J4E1</accession>
<evidence type="ECO:0000313" key="9">
    <source>
        <dbReference type="Proteomes" id="UP001150001"/>
    </source>
</evidence>
<feature type="compositionally biased region" description="Polar residues" evidence="2">
    <location>
        <begin position="461"/>
        <end position="484"/>
    </location>
</feature>
<reference evidence="4" key="3">
    <citation type="submission" date="2022-11" db="EMBL/GenBank/DDBJ databases">
        <title>Role of the vibriolysin VemA secreted by the emergent pathogen Vibrio europaeus in the colonization of Manila clam mucus.</title>
        <authorList>
            <person name="Martinez C."/>
            <person name="Rodriguez S."/>
            <person name="Vences A."/>
            <person name="Barja J.L."/>
            <person name="Toranzo A.E."/>
            <person name="Dubert J."/>
        </authorList>
    </citation>
    <scope>NUCLEOTIDE SEQUENCE</scope>
    <source>
        <strain evidence="4">3454</strain>
    </source>
</reference>
<dbReference type="InterPro" id="IPR016162">
    <property type="entry name" value="Ald_DH_N"/>
</dbReference>
<dbReference type="InterPro" id="IPR015590">
    <property type="entry name" value="Aldehyde_DH_dom"/>
</dbReference>
<dbReference type="OrthoDB" id="9815791at2"/>
<evidence type="ECO:0000313" key="6">
    <source>
        <dbReference type="EMBL" id="QJY38888.1"/>
    </source>
</evidence>
<dbReference type="AlphaFoldDB" id="A0A178J4E1"/>
<keyword evidence="9" id="KW-1185">Reference proteome</keyword>
<feature type="region of interest" description="Disordered" evidence="2">
    <location>
        <begin position="461"/>
        <end position="499"/>
    </location>
</feature>
<dbReference type="InterPro" id="IPR016163">
    <property type="entry name" value="Ald_DH_C"/>
</dbReference>
<protein>
    <submittedName>
        <fullName evidence="4">Aldehyde dehydrogenase family protein</fullName>
    </submittedName>
</protein>
<evidence type="ECO:0000256" key="2">
    <source>
        <dbReference type="SAM" id="MobiDB-lite"/>
    </source>
</evidence>
<dbReference type="EMBL" id="JAPFIT010000019">
    <property type="protein sequence ID" value="MDC5741998.1"/>
    <property type="molecule type" value="Genomic_DNA"/>
</dbReference>